<dbReference type="InterPro" id="IPR036640">
    <property type="entry name" value="ABC1_TM_sf"/>
</dbReference>
<keyword evidence="2" id="KW-0813">Transport</keyword>
<evidence type="ECO:0000259" key="10">
    <source>
        <dbReference type="PROSITE" id="PS50929"/>
    </source>
</evidence>
<dbReference type="PANTHER" id="PTHR43394:SF1">
    <property type="entry name" value="ATP-BINDING CASSETTE SUB-FAMILY B MEMBER 10, MITOCHONDRIAL"/>
    <property type="match status" value="1"/>
</dbReference>
<evidence type="ECO:0000256" key="2">
    <source>
        <dbReference type="ARBA" id="ARBA00022448"/>
    </source>
</evidence>
<evidence type="ECO:0000256" key="5">
    <source>
        <dbReference type="ARBA" id="ARBA00022840"/>
    </source>
</evidence>
<feature type="transmembrane region" description="Helical" evidence="8">
    <location>
        <begin position="141"/>
        <end position="162"/>
    </location>
</feature>
<dbReference type="SMART" id="SM00382">
    <property type="entry name" value="AAA"/>
    <property type="match status" value="1"/>
</dbReference>
<dbReference type="InterPro" id="IPR039421">
    <property type="entry name" value="Type_1_exporter"/>
</dbReference>
<dbReference type="GeneID" id="98569478"/>
<dbReference type="InterPro" id="IPR011527">
    <property type="entry name" value="ABC1_TM_dom"/>
</dbReference>
<dbReference type="InterPro" id="IPR003593">
    <property type="entry name" value="AAA+_ATPase"/>
</dbReference>
<dbReference type="RefSeq" id="WP_126782270.1">
    <property type="nucleotide sequence ID" value="NZ_NGJU01000029.1"/>
</dbReference>
<dbReference type="GO" id="GO:0015421">
    <property type="term" value="F:ABC-type oligopeptide transporter activity"/>
    <property type="evidence" value="ECO:0007669"/>
    <property type="project" value="TreeGrafter"/>
</dbReference>
<keyword evidence="6 8" id="KW-1133">Transmembrane helix</keyword>
<evidence type="ECO:0000256" key="6">
    <source>
        <dbReference type="ARBA" id="ARBA00022989"/>
    </source>
</evidence>
<evidence type="ECO:0000256" key="3">
    <source>
        <dbReference type="ARBA" id="ARBA00022692"/>
    </source>
</evidence>
<name>A0A429ZCM6_9ENTE</name>
<dbReference type="FunFam" id="3.40.50.300:FF:000287">
    <property type="entry name" value="Multidrug ABC transporter ATP-binding protein"/>
    <property type="match status" value="1"/>
</dbReference>
<dbReference type="PROSITE" id="PS50893">
    <property type="entry name" value="ABC_TRANSPORTER_2"/>
    <property type="match status" value="1"/>
</dbReference>
<dbReference type="CDD" id="cd03254">
    <property type="entry name" value="ABCC_Glucan_exporter_like"/>
    <property type="match status" value="1"/>
</dbReference>
<feature type="transmembrane region" description="Helical" evidence="8">
    <location>
        <begin position="67"/>
        <end position="85"/>
    </location>
</feature>
<dbReference type="Pfam" id="PF00005">
    <property type="entry name" value="ABC_tran"/>
    <property type="match status" value="1"/>
</dbReference>
<dbReference type="PROSITE" id="PS50929">
    <property type="entry name" value="ABC_TM1F"/>
    <property type="match status" value="1"/>
</dbReference>
<dbReference type="Gene3D" id="1.20.1560.10">
    <property type="entry name" value="ABC transporter type 1, transmembrane domain"/>
    <property type="match status" value="1"/>
</dbReference>
<feature type="domain" description="ABC transmembrane type-1" evidence="10">
    <location>
        <begin position="28"/>
        <end position="312"/>
    </location>
</feature>
<comment type="subcellular location">
    <subcellularLocation>
        <location evidence="1">Cell membrane</location>
        <topology evidence="1">Multi-pass membrane protein</topology>
    </subcellularLocation>
</comment>
<proteinExistence type="predicted"/>
<feature type="domain" description="ABC transporter" evidence="9">
    <location>
        <begin position="346"/>
        <end position="580"/>
    </location>
</feature>
<evidence type="ECO:0000313" key="12">
    <source>
        <dbReference type="Proteomes" id="UP000287239"/>
    </source>
</evidence>
<evidence type="ECO:0000313" key="11">
    <source>
        <dbReference type="EMBL" id="RST91431.1"/>
    </source>
</evidence>
<protein>
    <submittedName>
        <fullName evidence="11">Sugar ABC transporter ATP-binding protein</fullName>
    </submittedName>
</protein>
<gene>
    <name evidence="11" type="ORF">CBF35_14100</name>
</gene>
<evidence type="ECO:0000256" key="1">
    <source>
        <dbReference type="ARBA" id="ARBA00004651"/>
    </source>
</evidence>
<evidence type="ECO:0000256" key="4">
    <source>
        <dbReference type="ARBA" id="ARBA00022741"/>
    </source>
</evidence>
<dbReference type="SUPFAM" id="SSF90123">
    <property type="entry name" value="ABC transporter transmembrane region"/>
    <property type="match status" value="1"/>
</dbReference>
<evidence type="ECO:0000256" key="8">
    <source>
        <dbReference type="SAM" id="Phobius"/>
    </source>
</evidence>
<reference evidence="11 12" key="1">
    <citation type="submission" date="2017-05" db="EMBL/GenBank/DDBJ databases">
        <title>Vagococcus spp. assemblies.</title>
        <authorList>
            <person name="Gulvik C.A."/>
        </authorList>
    </citation>
    <scope>NUCLEOTIDE SEQUENCE [LARGE SCALE GENOMIC DNA]</scope>
    <source>
        <strain evidence="11 12">NCFB 2777</strain>
    </source>
</reference>
<keyword evidence="5 11" id="KW-0067">ATP-binding</keyword>
<dbReference type="OrthoDB" id="9770415at2"/>
<organism evidence="11 12">
    <name type="scientific">Vagococcus salmoninarum</name>
    <dbReference type="NCBI Taxonomy" id="2739"/>
    <lineage>
        <taxon>Bacteria</taxon>
        <taxon>Bacillati</taxon>
        <taxon>Bacillota</taxon>
        <taxon>Bacilli</taxon>
        <taxon>Lactobacillales</taxon>
        <taxon>Enterococcaceae</taxon>
        <taxon>Vagococcus</taxon>
    </lineage>
</organism>
<dbReference type="GO" id="GO:0005524">
    <property type="term" value="F:ATP binding"/>
    <property type="evidence" value="ECO:0007669"/>
    <property type="project" value="UniProtKB-KW"/>
</dbReference>
<feature type="transmembrane region" description="Helical" evidence="8">
    <location>
        <begin position="169"/>
        <end position="186"/>
    </location>
</feature>
<dbReference type="GO" id="GO:0005886">
    <property type="term" value="C:plasma membrane"/>
    <property type="evidence" value="ECO:0007669"/>
    <property type="project" value="UniProtKB-SubCell"/>
</dbReference>
<dbReference type="AlphaFoldDB" id="A0A429ZCM6"/>
<dbReference type="InterPro" id="IPR003439">
    <property type="entry name" value="ABC_transporter-like_ATP-bd"/>
</dbReference>
<dbReference type="SUPFAM" id="SSF52540">
    <property type="entry name" value="P-loop containing nucleoside triphosphate hydrolases"/>
    <property type="match status" value="1"/>
</dbReference>
<accession>A0A429ZCM6</accession>
<dbReference type="EMBL" id="NGJU01000029">
    <property type="protein sequence ID" value="RST91431.1"/>
    <property type="molecule type" value="Genomic_DNA"/>
</dbReference>
<dbReference type="Proteomes" id="UP000287239">
    <property type="component" value="Unassembled WGS sequence"/>
</dbReference>
<dbReference type="GO" id="GO:0016887">
    <property type="term" value="F:ATP hydrolysis activity"/>
    <property type="evidence" value="ECO:0007669"/>
    <property type="project" value="InterPro"/>
</dbReference>
<keyword evidence="12" id="KW-1185">Reference proteome</keyword>
<evidence type="ECO:0000256" key="7">
    <source>
        <dbReference type="ARBA" id="ARBA00023136"/>
    </source>
</evidence>
<sequence>MNKNVKHSSAFQRFLPYLLVYKKEMFSALLLGIAGGTATVIITFYTGRGIDAMIGAQAVNFSALFKILFLLGSLLIVATLSQWLLQLLGNRMSYKAVAELRKDTFNHLNQLPINYYDQTAHGNIISRFTNDLDFVSEAGVAIFNTLFSGMTIVLISLISMFYLSPTLTLVVLVATPLIFLVTWIVATTSQRRFSEQQQIVGDISSFVNEVVGNQKVVKAFQYEESAQQTFDKLNQRLLVQGQKAQFASSLTNPLSRFIDHLAYVFIGLLGGLVVIKGTGNLTIGMISSFTIYASQFSKPFIELSGITTQIQTALAGLERTFNIMDQPQELPEEADALTLTKAVGEIFFDDVSFSYLPNTPLIRNLTLRVNPGETVAIVGKTGAGKSTLVNLLMRFYDVTSGDILIDGHSLTKYTRDSLRKSFGMVLQDTWLFDGTIRENLLLGNPSASDAEMVAATKSANIHAFIEKLPDSYDTVIGSSGVKISEGQRQLLTIARTMISEPPMLILDEATSSVDTLTEQQIQRAFLSMMKGKTSFVIAHRLATIREADTILVMDQGAIVEIGSHQELLAIENGFYYQLYHSQFTS</sequence>
<dbReference type="Pfam" id="PF00664">
    <property type="entry name" value="ABC_membrane"/>
    <property type="match status" value="1"/>
</dbReference>
<comment type="caution">
    <text evidence="11">The sequence shown here is derived from an EMBL/GenBank/DDBJ whole genome shotgun (WGS) entry which is preliminary data.</text>
</comment>
<keyword evidence="4" id="KW-0547">Nucleotide-binding</keyword>
<keyword evidence="7 8" id="KW-0472">Membrane</keyword>
<feature type="transmembrane region" description="Helical" evidence="8">
    <location>
        <begin position="257"/>
        <end position="275"/>
    </location>
</feature>
<keyword evidence="3 8" id="KW-0812">Transmembrane</keyword>
<dbReference type="InterPro" id="IPR027417">
    <property type="entry name" value="P-loop_NTPase"/>
</dbReference>
<dbReference type="PANTHER" id="PTHR43394">
    <property type="entry name" value="ATP-DEPENDENT PERMEASE MDL1, MITOCHONDRIAL"/>
    <property type="match status" value="1"/>
</dbReference>
<evidence type="ECO:0000259" key="9">
    <source>
        <dbReference type="PROSITE" id="PS50893"/>
    </source>
</evidence>
<dbReference type="Gene3D" id="3.40.50.300">
    <property type="entry name" value="P-loop containing nucleotide triphosphate hydrolases"/>
    <property type="match status" value="1"/>
</dbReference>
<feature type="transmembrane region" description="Helical" evidence="8">
    <location>
        <begin position="25"/>
        <end position="46"/>
    </location>
</feature>
<dbReference type="CDD" id="cd18547">
    <property type="entry name" value="ABC_6TM_Tm288_like"/>
    <property type="match status" value="1"/>
</dbReference>